<comment type="subcellular location">
    <subcellularLocation>
        <location evidence="1">Membrane</location>
        <topology evidence="1">Single-pass membrane protein</topology>
    </subcellularLocation>
</comment>
<accession>A0AAN6E0U6</accession>
<feature type="compositionally biased region" description="Low complexity" evidence="5">
    <location>
        <begin position="153"/>
        <end position="191"/>
    </location>
</feature>
<dbReference type="PANTHER" id="PTHR15549">
    <property type="entry name" value="PAIRED IMMUNOGLOBULIN-LIKE TYPE 2 RECEPTOR"/>
    <property type="match status" value="1"/>
</dbReference>
<evidence type="ECO:0000313" key="9">
    <source>
        <dbReference type="Proteomes" id="UP001203852"/>
    </source>
</evidence>
<keyword evidence="7" id="KW-0732">Signal</keyword>
<feature type="chain" id="PRO_5042888543" description="Mid2 domain-containing protein" evidence="7">
    <location>
        <begin position="24"/>
        <end position="286"/>
    </location>
</feature>
<dbReference type="Proteomes" id="UP001203852">
    <property type="component" value="Unassembled WGS sequence"/>
</dbReference>
<feature type="region of interest" description="Disordered" evidence="5">
    <location>
        <begin position="233"/>
        <end position="286"/>
    </location>
</feature>
<evidence type="ECO:0000256" key="4">
    <source>
        <dbReference type="ARBA" id="ARBA00023136"/>
    </source>
</evidence>
<feature type="signal peptide" evidence="7">
    <location>
        <begin position="1"/>
        <end position="23"/>
    </location>
</feature>
<name>A0AAN6E0U6_9EURO</name>
<dbReference type="GO" id="GO:0016020">
    <property type="term" value="C:membrane"/>
    <property type="evidence" value="ECO:0007669"/>
    <property type="project" value="UniProtKB-SubCell"/>
</dbReference>
<keyword evidence="4 6" id="KW-0472">Membrane</keyword>
<comment type="caution">
    <text evidence="8">The sequence shown here is derived from an EMBL/GenBank/DDBJ whole genome shotgun (WGS) entry which is preliminary data.</text>
</comment>
<dbReference type="InterPro" id="IPR051694">
    <property type="entry name" value="Immunoregulatory_rcpt-like"/>
</dbReference>
<feature type="compositionally biased region" description="Polar residues" evidence="5">
    <location>
        <begin position="262"/>
        <end position="277"/>
    </location>
</feature>
<feature type="region of interest" description="Disordered" evidence="5">
    <location>
        <begin position="153"/>
        <end position="197"/>
    </location>
</feature>
<dbReference type="EMBL" id="MU404352">
    <property type="protein sequence ID" value="KAI1615718.1"/>
    <property type="molecule type" value="Genomic_DNA"/>
</dbReference>
<keyword evidence="3 6" id="KW-1133">Transmembrane helix</keyword>
<protein>
    <recommendedName>
        <fullName evidence="10">Mid2 domain-containing protein</fullName>
    </recommendedName>
</protein>
<evidence type="ECO:0000256" key="6">
    <source>
        <dbReference type="SAM" id="Phobius"/>
    </source>
</evidence>
<reference evidence="8" key="1">
    <citation type="journal article" date="2022" name="bioRxiv">
        <title>Deciphering the potential niche of two novel black yeast fungi from a biological soil crust based on their genomes, phenotypes, and melanin regulation.</title>
        <authorList>
            <consortium name="DOE Joint Genome Institute"/>
            <person name="Carr E.C."/>
            <person name="Barton Q."/>
            <person name="Grambo S."/>
            <person name="Sullivan M."/>
            <person name="Renfro C.M."/>
            <person name="Kuo A."/>
            <person name="Pangilinan J."/>
            <person name="Lipzen A."/>
            <person name="Keymanesh K."/>
            <person name="Savage E."/>
            <person name="Barry K."/>
            <person name="Grigoriev I.V."/>
            <person name="Riekhof W.R."/>
            <person name="Harris S.S."/>
        </authorList>
    </citation>
    <scope>NUCLEOTIDE SEQUENCE</scope>
    <source>
        <strain evidence="8">JF 03-4F</strain>
    </source>
</reference>
<sequence length="286" mass="30109">MSSLSLSSRCALILLAYLRVVSAQVVQDDWLKPALPDFSTTITLGSTFRIQWDANLVSWFSQYAPEANSSDCALWVTGSQSNTSYQNLIVNNINVSSTLYVDWVVNTPSSQLSETTEYTFRFLPLGASYTDNSASQISSPQVIMQLGSSAATTSSATTSSSTTASSTTTSQTTSATSASATSSASSTSTSTPMVSKSSGLSGGAIAGIVVGVVGGLALLGLAALLLRRRNRRGRATTRHEVPATEPVHSPGRSPAPAYTMSEMDNTNSYAKQSSYTHPSELDSNPR</sequence>
<dbReference type="AlphaFoldDB" id="A0AAN6E0U6"/>
<evidence type="ECO:0000256" key="3">
    <source>
        <dbReference type="ARBA" id="ARBA00022989"/>
    </source>
</evidence>
<keyword evidence="2 6" id="KW-0812">Transmembrane</keyword>
<evidence type="ECO:0000256" key="1">
    <source>
        <dbReference type="ARBA" id="ARBA00004167"/>
    </source>
</evidence>
<evidence type="ECO:0000256" key="5">
    <source>
        <dbReference type="SAM" id="MobiDB-lite"/>
    </source>
</evidence>
<feature type="transmembrane region" description="Helical" evidence="6">
    <location>
        <begin position="200"/>
        <end position="226"/>
    </location>
</feature>
<evidence type="ECO:0000256" key="2">
    <source>
        <dbReference type="ARBA" id="ARBA00022692"/>
    </source>
</evidence>
<evidence type="ECO:0008006" key="10">
    <source>
        <dbReference type="Google" id="ProtNLM"/>
    </source>
</evidence>
<organism evidence="8 9">
    <name type="scientific">Exophiala viscosa</name>
    <dbReference type="NCBI Taxonomy" id="2486360"/>
    <lineage>
        <taxon>Eukaryota</taxon>
        <taxon>Fungi</taxon>
        <taxon>Dikarya</taxon>
        <taxon>Ascomycota</taxon>
        <taxon>Pezizomycotina</taxon>
        <taxon>Eurotiomycetes</taxon>
        <taxon>Chaetothyriomycetidae</taxon>
        <taxon>Chaetothyriales</taxon>
        <taxon>Herpotrichiellaceae</taxon>
        <taxon>Exophiala</taxon>
    </lineage>
</organism>
<evidence type="ECO:0000313" key="8">
    <source>
        <dbReference type="EMBL" id="KAI1615718.1"/>
    </source>
</evidence>
<evidence type="ECO:0000256" key="7">
    <source>
        <dbReference type="SAM" id="SignalP"/>
    </source>
</evidence>
<proteinExistence type="predicted"/>
<gene>
    <name evidence="8" type="ORF">EDD36DRAFT_195389</name>
</gene>
<dbReference type="GO" id="GO:0071944">
    <property type="term" value="C:cell periphery"/>
    <property type="evidence" value="ECO:0007669"/>
    <property type="project" value="UniProtKB-ARBA"/>
</dbReference>
<keyword evidence="9" id="KW-1185">Reference proteome</keyword>